<keyword evidence="4 5" id="KW-0472">Membrane</keyword>
<evidence type="ECO:0000256" key="4">
    <source>
        <dbReference type="ARBA" id="ARBA00023136"/>
    </source>
</evidence>
<accession>A0A1M5AHQ7</accession>
<dbReference type="OrthoDB" id="5416122at2"/>
<organism evidence="7 8">
    <name type="scientific">Desulfacinum infernum DSM 9756</name>
    <dbReference type="NCBI Taxonomy" id="1121391"/>
    <lineage>
        <taxon>Bacteria</taxon>
        <taxon>Pseudomonadati</taxon>
        <taxon>Thermodesulfobacteriota</taxon>
        <taxon>Syntrophobacteria</taxon>
        <taxon>Syntrophobacterales</taxon>
        <taxon>Syntrophobacteraceae</taxon>
        <taxon>Desulfacinum</taxon>
    </lineage>
</organism>
<evidence type="ECO:0000256" key="3">
    <source>
        <dbReference type="ARBA" id="ARBA00022989"/>
    </source>
</evidence>
<dbReference type="InterPro" id="IPR000620">
    <property type="entry name" value="EamA_dom"/>
</dbReference>
<feature type="transmembrane region" description="Helical" evidence="5">
    <location>
        <begin position="271"/>
        <end position="289"/>
    </location>
</feature>
<name>A0A1M5AHQ7_9BACT</name>
<feature type="transmembrane region" description="Helical" evidence="5">
    <location>
        <begin position="78"/>
        <end position="100"/>
    </location>
</feature>
<feature type="transmembrane region" description="Helical" evidence="5">
    <location>
        <begin position="20"/>
        <end position="40"/>
    </location>
</feature>
<dbReference type="Proteomes" id="UP000184076">
    <property type="component" value="Unassembled WGS sequence"/>
</dbReference>
<dbReference type="EMBL" id="FQVB01000014">
    <property type="protein sequence ID" value="SHF29850.1"/>
    <property type="molecule type" value="Genomic_DNA"/>
</dbReference>
<dbReference type="InterPro" id="IPR037185">
    <property type="entry name" value="EmrE-like"/>
</dbReference>
<evidence type="ECO:0000259" key="6">
    <source>
        <dbReference type="Pfam" id="PF00892"/>
    </source>
</evidence>
<evidence type="ECO:0000256" key="5">
    <source>
        <dbReference type="SAM" id="Phobius"/>
    </source>
</evidence>
<dbReference type="AlphaFoldDB" id="A0A1M5AHQ7"/>
<evidence type="ECO:0000313" key="8">
    <source>
        <dbReference type="Proteomes" id="UP000184076"/>
    </source>
</evidence>
<dbReference type="STRING" id="1121391.SAMN02745206_01717"/>
<keyword evidence="2 5" id="KW-0812">Transmembrane</keyword>
<dbReference type="SUPFAM" id="SSF103481">
    <property type="entry name" value="Multidrug resistance efflux transporter EmrE"/>
    <property type="match status" value="2"/>
</dbReference>
<feature type="transmembrane region" description="Helical" evidence="5">
    <location>
        <begin position="46"/>
        <end position="66"/>
    </location>
</feature>
<proteinExistence type="predicted"/>
<sequence>MEGDLTVKPLVPGAAMSSGLPLMLAAAFFFTLGTLAIKLLGPRFRVWDIAFFRFSGGLVLLVLLFFRHTNPFRGSNRRLLLIRGCTGSCAFLCLVAALQLLPISTAMVIFYAFPAFAALFSYVLYREEVSPLGALCIAGALAGIALLFDFRWDGAAQGKALAVCASALAGLTVAFIKKLRATNGSATIYLYLCAMGLVVVFPGFVSHPILPSSGLEWGLCAGLVAATLAGQLLMNQGFAYCRSWEGGVFMSSEVVLTVAAGILVFGDPVSLRFWIGSLLVLGGAVALNLERALPARTAPAARS</sequence>
<evidence type="ECO:0000313" key="7">
    <source>
        <dbReference type="EMBL" id="SHF29850.1"/>
    </source>
</evidence>
<dbReference type="GO" id="GO:0016020">
    <property type="term" value="C:membrane"/>
    <property type="evidence" value="ECO:0007669"/>
    <property type="project" value="UniProtKB-SubCell"/>
</dbReference>
<feature type="transmembrane region" description="Helical" evidence="5">
    <location>
        <begin position="106"/>
        <end position="125"/>
    </location>
</feature>
<feature type="transmembrane region" description="Helical" evidence="5">
    <location>
        <begin position="158"/>
        <end position="176"/>
    </location>
</feature>
<dbReference type="Gene3D" id="1.10.3730.20">
    <property type="match status" value="1"/>
</dbReference>
<gene>
    <name evidence="7" type="ORF">SAMN02745206_01717</name>
</gene>
<dbReference type="Pfam" id="PF00892">
    <property type="entry name" value="EamA"/>
    <property type="match status" value="2"/>
</dbReference>
<feature type="transmembrane region" description="Helical" evidence="5">
    <location>
        <begin position="215"/>
        <end position="234"/>
    </location>
</feature>
<feature type="transmembrane region" description="Helical" evidence="5">
    <location>
        <begin position="188"/>
        <end position="209"/>
    </location>
</feature>
<feature type="transmembrane region" description="Helical" evidence="5">
    <location>
        <begin position="132"/>
        <end position="152"/>
    </location>
</feature>
<feature type="domain" description="EamA" evidence="6">
    <location>
        <begin position="160"/>
        <end position="288"/>
    </location>
</feature>
<reference evidence="8" key="1">
    <citation type="submission" date="2016-11" db="EMBL/GenBank/DDBJ databases">
        <authorList>
            <person name="Varghese N."/>
            <person name="Submissions S."/>
        </authorList>
    </citation>
    <scope>NUCLEOTIDE SEQUENCE [LARGE SCALE GENOMIC DNA]</scope>
    <source>
        <strain evidence="8">DSM 9756</strain>
    </source>
</reference>
<evidence type="ECO:0000256" key="1">
    <source>
        <dbReference type="ARBA" id="ARBA00004141"/>
    </source>
</evidence>
<evidence type="ECO:0000256" key="2">
    <source>
        <dbReference type="ARBA" id="ARBA00022692"/>
    </source>
</evidence>
<keyword evidence="8" id="KW-1185">Reference proteome</keyword>
<keyword evidence="3 5" id="KW-1133">Transmembrane helix</keyword>
<feature type="transmembrane region" description="Helical" evidence="5">
    <location>
        <begin position="246"/>
        <end position="265"/>
    </location>
</feature>
<dbReference type="PANTHER" id="PTHR22911:SF6">
    <property type="entry name" value="SOLUTE CARRIER FAMILY 35 MEMBER G1"/>
    <property type="match status" value="1"/>
</dbReference>
<feature type="domain" description="EamA" evidence="6">
    <location>
        <begin position="18"/>
        <end position="148"/>
    </location>
</feature>
<protein>
    <submittedName>
        <fullName evidence="7">Threonine/homoserine efflux transporter RhtA</fullName>
    </submittedName>
</protein>
<dbReference type="PANTHER" id="PTHR22911">
    <property type="entry name" value="ACYL-MALONYL CONDENSING ENZYME-RELATED"/>
    <property type="match status" value="1"/>
</dbReference>
<comment type="subcellular location">
    <subcellularLocation>
        <location evidence="1">Membrane</location>
        <topology evidence="1">Multi-pass membrane protein</topology>
    </subcellularLocation>
</comment>